<organism evidence="2 3">
    <name type="scientific">Candidatus Mediterraneibacter faecipullorum</name>
    <dbReference type="NCBI Taxonomy" id="2838670"/>
    <lineage>
        <taxon>Bacteria</taxon>
        <taxon>Bacillati</taxon>
        <taxon>Bacillota</taxon>
        <taxon>Clostridia</taxon>
        <taxon>Lachnospirales</taxon>
        <taxon>Lachnospiraceae</taxon>
        <taxon>Mediterraneibacter</taxon>
    </lineage>
</organism>
<sequence length="309" mass="33089">MSKRYLDCTASEIQKMTGRELTEAIAGSEGRILVCETIGAVRPMLGDVTNAEFVSAMGADMIILNLFDVNAPVIQGLPDVPQEDMIREVKRLTGRAVGINLEPLEADSVSAVETNGEWNLISGRAATVENARKAIEMGIDFIVLTGNPGVGVTNSAIIHTLRRYREEFGDRIMLIAGKMHAAGILAESGENIITEEDARAFAGAGADVILMPAPGTVPGITMEYIRGLVSSVHKLGRLTLTAVGTSQEGADAATIREIALMCKMTGTDLHHLGDSGYVGMALPENILEYGKVIRGVRHTYHRMASSINR</sequence>
<proteinExistence type="predicted"/>
<dbReference type="EMBL" id="DWWO01000084">
    <property type="protein sequence ID" value="HJC34279.1"/>
    <property type="molecule type" value="Genomic_DNA"/>
</dbReference>
<protein>
    <submittedName>
        <fullName evidence="2">Haloacid dehalogenase-like hydrolase</fullName>
    </submittedName>
</protein>
<accession>A0A9D2NM56</accession>
<evidence type="ECO:0000313" key="3">
    <source>
        <dbReference type="Proteomes" id="UP000823890"/>
    </source>
</evidence>
<dbReference type="Pfam" id="PF25509">
    <property type="entry name" value="DUF7916"/>
    <property type="match status" value="1"/>
</dbReference>
<name>A0A9D2NM56_9FIRM</name>
<feature type="domain" description="DUF7916" evidence="1">
    <location>
        <begin position="6"/>
        <end position="309"/>
    </location>
</feature>
<keyword evidence="2" id="KW-0378">Hydrolase</keyword>
<dbReference type="SUPFAM" id="SSF51395">
    <property type="entry name" value="FMN-linked oxidoreductases"/>
    <property type="match status" value="1"/>
</dbReference>
<comment type="caution">
    <text evidence="2">The sequence shown here is derived from an EMBL/GenBank/DDBJ whole genome shotgun (WGS) entry which is preliminary data.</text>
</comment>
<gene>
    <name evidence="2" type="ORF">H9758_06740</name>
</gene>
<evidence type="ECO:0000259" key="1">
    <source>
        <dbReference type="Pfam" id="PF25509"/>
    </source>
</evidence>
<reference evidence="2" key="2">
    <citation type="submission" date="2021-04" db="EMBL/GenBank/DDBJ databases">
        <authorList>
            <person name="Gilroy R."/>
        </authorList>
    </citation>
    <scope>NUCLEOTIDE SEQUENCE</scope>
    <source>
        <strain evidence="2">ChiW19-954</strain>
    </source>
</reference>
<dbReference type="InterPro" id="IPR013785">
    <property type="entry name" value="Aldolase_TIM"/>
</dbReference>
<dbReference type="Gene3D" id="3.20.20.70">
    <property type="entry name" value="Aldolase class I"/>
    <property type="match status" value="1"/>
</dbReference>
<dbReference type="GO" id="GO:0016787">
    <property type="term" value="F:hydrolase activity"/>
    <property type="evidence" value="ECO:0007669"/>
    <property type="project" value="UniProtKB-KW"/>
</dbReference>
<dbReference type="Proteomes" id="UP000823890">
    <property type="component" value="Unassembled WGS sequence"/>
</dbReference>
<dbReference type="InterPro" id="IPR057238">
    <property type="entry name" value="DUF7916"/>
</dbReference>
<evidence type="ECO:0000313" key="2">
    <source>
        <dbReference type="EMBL" id="HJC34279.1"/>
    </source>
</evidence>
<dbReference type="AlphaFoldDB" id="A0A9D2NM56"/>
<reference evidence="2" key="1">
    <citation type="journal article" date="2021" name="PeerJ">
        <title>Extensive microbial diversity within the chicken gut microbiome revealed by metagenomics and culture.</title>
        <authorList>
            <person name="Gilroy R."/>
            <person name="Ravi A."/>
            <person name="Getino M."/>
            <person name="Pursley I."/>
            <person name="Horton D.L."/>
            <person name="Alikhan N.F."/>
            <person name="Baker D."/>
            <person name="Gharbi K."/>
            <person name="Hall N."/>
            <person name="Watson M."/>
            <person name="Adriaenssens E.M."/>
            <person name="Foster-Nyarko E."/>
            <person name="Jarju S."/>
            <person name="Secka A."/>
            <person name="Antonio M."/>
            <person name="Oren A."/>
            <person name="Chaudhuri R.R."/>
            <person name="La Ragione R."/>
            <person name="Hildebrand F."/>
            <person name="Pallen M.J."/>
        </authorList>
    </citation>
    <scope>NUCLEOTIDE SEQUENCE</scope>
    <source>
        <strain evidence="2">ChiW19-954</strain>
    </source>
</reference>